<accession>A0A1I7AJL7</accession>
<dbReference type="Proteomes" id="UP000323733">
    <property type="component" value="Unassembled WGS sequence"/>
</dbReference>
<protein>
    <submittedName>
        <fullName evidence="2">Uncharacterized protein</fullName>
    </submittedName>
</protein>
<dbReference type="AlphaFoldDB" id="A0A1I7AJL7"/>
<gene>
    <name evidence="2" type="ORF">SAMN02910340_02172</name>
</gene>
<sequence>MASWGFSTYLGLQVYCSCRALLFTFYLWISLLYNERIDLREMINILGLYLISGIALYFTGILHELSEKVKHAAAAFKFVGLQAVLLLIFIQTFRFWVSKDKEIVPVIHVFLGILSWQSCY</sequence>
<name>A0A1I7AJL7_METTE</name>
<keyword evidence="1" id="KW-0812">Transmembrane</keyword>
<feature type="transmembrane region" description="Helical" evidence="1">
    <location>
        <begin position="12"/>
        <end position="33"/>
    </location>
</feature>
<evidence type="ECO:0000256" key="1">
    <source>
        <dbReference type="SAM" id="Phobius"/>
    </source>
</evidence>
<proteinExistence type="predicted"/>
<dbReference type="EMBL" id="FPAO01000009">
    <property type="protein sequence ID" value="SFT75127.1"/>
    <property type="molecule type" value="Genomic_DNA"/>
</dbReference>
<keyword evidence="1" id="KW-0472">Membrane</keyword>
<reference evidence="2 3" key="1">
    <citation type="submission" date="2016-10" db="EMBL/GenBank/DDBJ databases">
        <authorList>
            <person name="Varghese N."/>
            <person name="Submissions S."/>
        </authorList>
    </citation>
    <scope>NUCLEOTIDE SEQUENCE [LARGE SCALE GENOMIC DNA]</scope>
    <source>
        <strain evidence="2 3">DSM 11855</strain>
    </source>
</reference>
<keyword evidence="1" id="KW-1133">Transmembrane helix</keyword>
<evidence type="ECO:0000313" key="2">
    <source>
        <dbReference type="EMBL" id="SFT75127.1"/>
    </source>
</evidence>
<feature type="transmembrane region" description="Helical" evidence="1">
    <location>
        <begin position="45"/>
        <end position="63"/>
    </location>
</feature>
<keyword evidence="3" id="KW-1185">Reference proteome</keyword>
<organism evidence="2 3">
    <name type="scientific">Methanosarcina thermophila</name>
    <dbReference type="NCBI Taxonomy" id="2210"/>
    <lineage>
        <taxon>Archaea</taxon>
        <taxon>Methanobacteriati</taxon>
        <taxon>Methanobacteriota</taxon>
        <taxon>Stenosarchaea group</taxon>
        <taxon>Methanomicrobia</taxon>
        <taxon>Methanosarcinales</taxon>
        <taxon>Methanosarcinaceae</taxon>
        <taxon>Methanosarcina</taxon>
    </lineage>
</organism>
<evidence type="ECO:0000313" key="3">
    <source>
        <dbReference type="Proteomes" id="UP000323733"/>
    </source>
</evidence>
<feature type="transmembrane region" description="Helical" evidence="1">
    <location>
        <begin position="75"/>
        <end position="97"/>
    </location>
</feature>